<feature type="signal peptide" evidence="5">
    <location>
        <begin position="1"/>
        <end position="30"/>
    </location>
</feature>
<reference evidence="7 8" key="1">
    <citation type="journal article" date="2011" name="Science">
        <title>The Selaginella genome identifies genetic changes associated with the evolution of vascular plants.</title>
        <authorList>
            <person name="Banks J.A."/>
            <person name="Nishiyama T."/>
            <person name="Hasebe M."/>
            <person name="Bowman J.L."/>
            <person name="Gribskov M."/>
            <person name="dePamphilis C."/>
            <person name="Albert V.A."/>
            <person name="Aono N."/>
            <person name="Aoyama T."/>
            <person name="Ambrose B.A."/>
            <person name="Ashton N.W."/>
            <person name="Axtell M.J."/>
            <person name="Barker E."/>
            <person name="Barker M.S."/>
            <person name="Bennetzen J.L."/>
            <person name="Bonawitz N.D."/>
            <person name="Chapple C."/>
            <person name="Cheng C."/>
            <person name="Correa L.G."/>
            <person name="Dacre M."/>
            <person name="DeBarry J."/>
            <person name="Dreyer I."/>
            <person name="Elias M."/>
            <person name="Engstrom E.M."/>
            <person name="Estelle M."/>
            <person name="Feng L."/>
            <person name="Finet C."/>
            <person name="Floyd S.K."/>
            <person name="Frommer W.B."/>
            <person name="Fujita T."/>
            <person name="Gramzow L."/>
            <person name="Gutensohn M."/>
            <person name="Harholt J."/>
            <person name="Hattori M."/>
            <person name="Heyl A."/>
            <person name="Hirai T."/>
            <person name="Hiwatashi Y."/>
            <person name="Ishikawa M."/>
            <person name="Iwata M."/>
            <person name="Karol K.G."/>
            <person name="Koehler B."/>
            <person name="Kolukisaoglu U."/>
            <person name="Kubo M."/>
            <person name="Kurata T."/>
            <person name="Lalonde S."/>
            <person name="Li K."/>
            <person name="Li Y."/>
            <person name="Litt A."/>
            <person name="Lyons E."/>
            <person name="Manning G."/>
            <person name="Maruyama T."/>
            <person name="Michael T.P."/>
            <person name="Mikami K."/>
            <person name="Miyazaki S."/>
            <person name="Morinaga S."/>
            <person name="Murata T."/>
            <person name="Mueller-Roeber B."/>
            <person name="Nelson D.R."/>
            <person name="Obara M."/>
            <person name="Oguri Y."/>
            <person name="Olmstead R.G."/>
            <person name="Onodera N."/>
            <person name="Petersen B.L."/>
            <person name="Pils B."/>
            <person name="Prigge M."/>
            <person name="Rensing S.A."/>
            <person name="Riano-Pachon D.M."/>
            <person name="Roberts A.W."/>
            <person name="Sato Y."/>
            <person name="Scheller H.V."/>
            <person name="Schulz B."/>
            <person name="Schulz C."/>
            <person name="Shakirov E.V."/>
            <person name="Shibagaki N."/>
            <person name="Shinohara N."/>
            <person name="Shippen D.E."/>
            <person name="Soerensen I."/>
            <person name="Sotooka R."/>
            <person name="Sugimoto N."/>
            <person name="Sugita M."/>
            <person name="Sumikawa N."/>
            <person name="Tanurdzic M."/>
            <person name="Theissen G."/>
            <person name="Ulvskov P."/>
            <person name="Wakazuki S."/>
            <person name="Weng J.K."/>
            <person name="Willats W.W."/>
            <person name="Wipf D."/>
            <person name="Wolf P.G."/>
            <person name="Yang L."/>
            <person name="Zimmer A.D."/>
            <person name="Zhu Q."/>
            <person name="Mitros T."/>
            <person name="Hellsten U."/>
            <person name="Loque D."/>
            <person name="Otillar R."/>
            <person name="Salamov A."/>
            <person name="Schmutz J."/>
            <person name="Shapiro H."/>
            <person name="Lindquist E."/>
            <person name="Lucas S."/>
            <person name="Rokhsar D."/>
            <person name="Grigoriev I.V."/>
        </authorList>
    </citation>
    <scope>NUCLEOTIDE SEQUENCE [LARGE SCALE GENOMIC DNA]</scope>
</reference>
<accession>D8SPC2</accession>
<evidence type="ECO:0000256" key="1">
    <source>
        <dbReference type="ARBA" id="ARBA00000971"/>
    </source>
</evidence>
<sequence length="218" mass="23622">MENGARKNHKIWAILGLAVVLVLLITLSIAATRSPSDPTVTHQVFFDVDIDGQRAGKIVLGLHGSILPRTVENFRALCTGERGKGSSGKRLHYKGTIFHRIIPGFMIQGGDITRGDGRGGESIYPGGAFRNENFKLHHDHAGVLSMVNNASTASGVSTSQFFITTVKASWLDGQHAVFGRVLSGMDVVYMAEGSGSYSGRPRKVVRIVHSGEIPREKW</sequence>
<dbReference type="GO" id="GO:0005737">
    <property type="term" value="C:cytoplasm"/>
    <property type="evidence" value="ECO:0000318"/>
    <property type="project" value="GO_Central"/>
</dbReference>
<dbReference type="AlphaFoldDB" id="D8SPC2"/>
<dbReference type="FunCoup" id="D8SPC2">
    <property type="interactions" value="766"/>
</dbReference>
<protein>
    <recommendedName>
        <fullName evidence="5">Peptidyl-prolyl cis-trans isomerase</fullName>
        <shortName evidence="5">PPIase</shortName>
        <ecNumber evidence="5">5.2.1.8</ecNumber>
    </recommendedName>
</protein>
<dbReference type="GO" id="GO:0006457">
    <property type="term" value="P:protein folding"/>
    <property type="evidence" value="ECO:0000318"/>
    <property type="project" value="GO_Central"/>
</dbReference>
<dbReference type="SUPFAM" id="SSF50891">
    <property type="entry name" value="Cyclophilin-like"/>
    <property type="match status" value="1"/>
</dbReference>
<organism evidence="8">
    <name type="scientific">Selaginella moellendorffii</name>
    <name type="common">Spikemoss</name>
    <dbReference type="NCBI Taxonomy" id="88036"/>
    <lineage>
        <taxon>Eukaryota</taxon>
        <taxon>Viridiplantae</taxon>
        <taxon>Streptophyta</taxon>
        <taxon>Embryophyta</taxon>
        <taxon>Tracheophyta</taxon>
        <taxon>Lycopodiopsida</taxon>
        <taxon>Selaginellales</taxon>
        <taxon>Selaginellaceae</taxon>
        <taxon>Selaginella</taxon>
    </lineage>
</organism>
<comment type="similarity">
    <text evidence="2 5">Belongs to the cyclophilin-type PPIase family.</text>
</comment>
<dbReference type="InterPro" id="IPR002130">
    <property type="entry name" value="Cyclophilin-type_PPIase_dom"/>
</dbReference>
<evidence type="ECO:0000313" key="8">
    <source>
        <dbReference type="Proteomes" id="UP000001514"/>
    </source>
</evidence>
<dbReference type="OrthoDB" id="193499at2759"/>
<keyword evidence="3 5" id="KW-0697">Rotamase</keyword>
<dbReference type="InterPro" id="IPR029000">
    <property type="entry name" value="Cyclophilin-like_dom_sf"/>
</dbReference>
<comment type="catalytic activity">
    <reaction evidence="1 5">
        <text>[protein]-peptidylproline (omega=180) = [protein]-peptidylproline (omega=0)</text>
        <dbReference type="Rhea" id="RHEA:16237"/>
        <dbReference type="Rhea" id="RHEA-COMP:10747"/>
        <dbReference type="Rhea" id="RHEA-COMP:10748"/>
        <dbReference type="ChEBI" id="CHEBI:83833"/>
        <dbReference type="ChEBI" id="CHEBI:83834"/>
        <dbReference type="EC" id="5.2.1.8"/>
    </reaction>
</comment>
<keyword evidence="5" id="KW-0732">Signal</keyword>
<dbReference type="GO" id="GO:0003755">
    <property type="term" value="F:peptidyl-prolyl cis-trans isomerase activity"/>
    <property type="evidence" value="ECO:0000318"/>
    <property type="project" value="GO_Central"/>
</dbReference>
<dbReference type="PANTHER" id="PTHR11071">
    <property type="entry name" value="PEPTIDYL-PROLYL CIS-TRANS ISOMERASE"/>
    <property type="match status" value="1"/>
</dbReference>
<dbReference type="PRINTS" id="PR00153">
    <property type="entry name" value="CSAPPISMRASE"/>
</dbReference>
<dbReference type="PROSITE" id="PS50072">
    <property type="entry name" value="CSA_PPIASE_2"/>
    <property type="match status" value="1"/>
</dbReference>
<dbReference type="GO" id="GO:0016018">
    <property type="term" value="F:cyclosporin A binding"/>
    <property type="evidence" value="ECO:0000318"/>
    <property type="project" value="GO_Central"/>
</dbReference>
<dbReference type="OMA" id="KEMSFWV"/>
<dbReference type="InterPro" id="IPR020892">
    <property type="entry name" value="Cyclophilin-type_PPIase_CS"/>
</dbReference>
<dbReference type="Proteomes" id="UP000001514">
    <property type="component" value="Unassembled WGS sequence"/>
</dbReference>
<comment type="function">
    <text evidence="5">PPIases accelerate the folding of proteins. It catalyzes the cis-trans isomerization of proline imidic peptide bonds in oligopeptides.</text>
</comment>
<evidence type="ECO:0000256" key="5">
    <source>
        <dbReference type="RuleBase" id="RU363019"/>
    </source>
</evidence>
<dbReference type="PANTHER" id="PTHR11071:SF561">
    <property type="entry name" value="PEPTIDYL-PROLYL CIS-TRANS ISOMERASE D-RELATED"/>
    <property type="match status" value="1"/>
</dbReference>
<dbReference type="FunFam" id="2.40.100.10:FF:000025">
    <property type="entry name" value="Peptidyl-prolyl cis-trans isomerase CYP19-2"/>
    <property type="match status" value="1"/>
</dbReference>
<dbReference type="EMBL" id="GL377631">
    <property type="protein sequence ID" value="EFJ13759.1"/>
    <property type="molecule type" value="Genomic_DNA"/>
</dbReference>
<evidence type="ECO:0000256" key="3">
    <source>
        <dbReference type="ARBA" id="ARBA00023110"/>
    </source>
</evidence>
<evidence type="ECO:0000313" key="7">
    <source>
        <dbReference type="EMBL" id="EFJ13759.1"/>
    </source>
</evidence>
<dbReference type="Pfam" id="PF00160">
    <property type="entry name" value="Pro_isomerase"/>
    <property type="match status" value="1"/>
</dbReference>
<dbReference type="InParanoid" id="D8SPC2"/>
<dbReference type="EC" id="5.2.1.8" evidence="5"/>
<dbReference type="PIRSF" id="PIRSF001467">
    <property type="entry name" value="Peptidylpro_ismrse"/>
    <property type="match status" value="1"/>
</dbReference>
<dbReference type="HOGENOM" id="CLU_012062_4_2_1"/>
<evidence type="ECO:0000259" key="6">
    <source>
        <dbReference type="PROSITE" id="PS50072"/>
    </source>
</evidence>
<evidence type="ECO:0000256" key="2">
    <source>
        <dbReference type="ARBA" id="ARBA00007365"/>
    </source>
</evidence>
<dbReference type="eggNOG" id="KOG0865">
    <property type="taxonomic scope" value="Eukaryota"/>
</dbReference>
<dbReference type="KEGG" id="smo:SELMODRAFT_121745"/>
<name>D8SPC2_SELML</name>
<keyword evidence="8" id="KW-1185">Reference proteome</keyword>
<dbReference type="Gene3D" id="2.40.100.10">
    <property type="entry name" value="Cyclophilin-like"/>
    <property type="match status" value="1"/>
</dbReference>
<dbReference type="STRING" id="88036.D8SPC2"/>
<keyword evidence="4 5" id="KW-0413">Isomerase</keyword>
<dbReference type="PROSITE" id="PS00170">
    <property type="entry name" value="CSA_PPIASE_1"/>
    <property type="match status" value="1"/>
</dbReference>
<gene>
    <name evidence="7" type="ORF">SELMODRAFT_121745</name>
</gene>
<feature type="chain" id="PRO_5006523739" description="Peptidyl-prolyl cis-trans isomerase" evidence="5">
    <location>
        <begin position="31"/>
        <end position="218"/>
    </location>
</feature>
<dbReference type="InterPro" id="IPR024936">
    <property type="entry name" value="Cyclophilin-type_PPIase"/>
</dbReference>
<feature type="domain" description="PPIase cyclophilin-type" evidence="6">
    <location>
        <begin position="45"/>
        <end position="212"/>
    </location>
</feature>
<proteinExistence type="inferred from homology"/>
<evidence type="ECO:0000256" key="4">
    <source>
        <dbReference type="ARBA" id="ARBA00023235"/>
    </source>
</evidence>
<dbReference type="Gramene" id="EFJ13759">
    <property type="protein sequence ID" value="EFJ13759"/>
    <property type="gene ID" value="SELMODRAFT_121745"/>
</dbReference>